<organism evidence="1 2">
    <name type="scientific">Halorubrum ruber</name>
    <dbReference type="NCBI Taxonomy" id="2982524"/>
    <lineage>
        <taxon>Archaea</taxon>
        <taxon>Methanobacteriati</taxon>
        <taxon>Methanobacteriota</taxon>
        <taxon>Stenosarchaea group</taxon>
        <taxon>Halobacteria</taxon>
        <taxon>Halobacteriales</taxon>
        <taxon>Haloferacaceae</taxon>
        <taxon>Halorubrum</taxon>
    </lineage>
</organism>
<protein>
    <submittedName>
        <fullName evidence="1">NAD(P)/FAD-dependent oxidoreductase</fullName>
    </submittedName>
</protein>
<dbReference type="OrthoDB" id="6062at2157"/>
<dbReference type="SUPFAM" id="SSF51905">
    <property type="entry name" value="FAD/NAD(P)-binding domain"/>
    <property type="match status" value="1"/>
</dbReference>
<dbReference type="KEGG" id="hss:J7656_11195"/>
<reference evidence="1 2" key="1">
    <citation type="submission" date="2021-03" db="EMBL/GenBank/DDBJ databases">
        <title>Halorubrum sodomense MBLA0099, Whole genome shotgun sequencing.</title>
        <authorList>
            <person name="Seo M.-J."/>
            <person name="Cho E.-S."/>
            <person name="Hwang C.Y."/>
        </authorList>
    </citation>
    <scope>NUCLEOTIDE SEQUENCE [LARGE SCALE GENOMIC DNA]</scope>
    <source>
        <strain evidence="1 2">MBLA0099</strain>
    </source>
</reference>
<dbReference type="AlphaFoldDB" id="A0A8T8LJR5"/>
<dbReference type="Gene3D" id="3.50.50.60">
    <property type="entry name" value="FAD/NAD(P)-binding domain"/>
    <property type="match status" value="1"/>
</dbReference>
<dbReference type="InterPro" id="IPR050407">
    <property type="entry name" value="Geranylgeranyl_reductase"/>
</dbReference>
<proteinExistence type="predicted"/>
<dbReference type="InterPro" id="IPR036188">
    <property type="entry name" value="FAD/NAD-bd_sf"/>
</dbReference>
<sequence>MSVEGYDAAVLGGAVSGLAAAHGLSDVDKVDEVTVFERQEYDEKRVNCGEAINDTSLVPLEKTPENGFVNDVDGFQLRVHSGPDRPRTEPPIGTANLSCEPGYICERDIVERRWAERLAERGVTFETGASVTPTRYREIVDEFDYVIDATGQPALSLKARGETESYTGDMVALNATVDGDFSGYESWPRIFFEGYIGYAWSFPKSDTRANVGIGWAGDERPDDYMAALREAAERNGFPAPDPDDVNIYTIPRGPSLDPKQVYDPNDNVFRVGDAAGVANRYQGEGICQGIRSAYLLCDLIEEGTPERYPDRLYDAMKSEYRLARLMRGAWVEHEDPDLLAAVAESLEGLSIEDVTRSPARVIRRVAKRPLVASRLVSDRGMLDRLYKSYTDRWEYGTTGTQ</sequence>
<dbReference type="Proteomes" id="UP000679341">
    <property type="component" value="Chromosome"/>
</dbReference>
<evidence type="ECO:0000313" key="1">
    <source>
        <dbReference type="EMBL" id="QUO47145.1"/>
    </source>
</evidence>
<gene>
    <name evidence="1" type="ORF">J7656_11195</name>
</gene>
<evidence type="ECO:0000313" key="2">
    <source>
        <dbReference type="Proteomes" id="UP000679341"/>
    </source>
</evidence>
<name>A0A8T8LJR5_9EURY</name>
<dbReference type="PANTHER" id="PTHR42685:SF21">
    <property type="entry name" value="DEHYDROGENASE (FLAVOPROTEIN)-LIKE PROTEIN"/>
    <property type="match status" value="1"/>
</dbReference>
<keyword evidence="2" id="KW-1185">Reference proteome</keyword>
<accession>A0A8T8LJR5</accession>
<dbReference type="PANTHER" id="PTHR42685">
    <property type="entry name" value="GERANYLGERANYL DIPHOSPHATE REDUCTASE"/>
    <property type="match status" value="1"/>
</dbReference>
<dbReference type="EMBL" id="CP073695">
    <property type="protein sequence ID" value="QUO47145.1"/>
    <property type="molecule type" value="Genomic_DNA"/>
</dbReference>
<dbReference type="RefSeq" id="WP_017342795.1">
    <property type="nucleotide sequence ID" value="NZ_CP073695.1"/>
</dbReference>
<dbReference type="GeneID" id="64828113"/>